<dbReference type="InterPro" id="IPR001360">
    <property type="entry name" value="Glyco_hydro_1"/>
</dbReference>
<evidence type="ECO:0000256" key="9">
    <source>
        <dbReference type="PIRSR" id="PIRSR617736-1"/>
    </source>
</evidence>
<gene>
    <name evidence="12" type="ORF">EOE66_07620</name>
</gene>
<feature type="active site" description="Nucleophile" evidence="9">
    <location>
        <position position="353"/>
    </location>
</feature>
<dbReference type="PROSITE" id="PS00653">
    <property type="entry name" value="GLYCOSYL_HYDROL_F1_2"/>
    <property type="match status" value="1"/>
</dbReference>
<keyword evidence="5" id="KW-0136">Cellulose degradation</keyword>
<evidence type="ECO:0000256" key="8">
    <source>
        <dbReference type="ARBA" id="ARBA00023326"/>
    </source>
</evidence>
<dbReference type="Gene3D" id="3.20.20.80">
    <property type="entry name" value="Glycosidases"/>
    <property type="match status" value="1"/>
</dbReference>
<feature type="active site" description="Proton donor" evidence="9">
    <location>
        <position position="173"/>
    </location>
</feature>
<sequence>MNPKPPFPAPQRFPKDFVWGVATSAFQIEGAATADGKGPSIWDRFCQQPGAIADASNGDVACDHYHRWPADLDLIQNLGVDAYRFSISWPRVQASGHGAFNAAGLDFYERIVDGLLERGIRPYLTLNHWDLPQALQDEGGWANRSTVQRFVDYACAIDRRLGRRVAAITTHNEPWVMAVLGHETGLFAPGQKSRATAMQAAHHLLLSHGLALQALRAQGCSSRLGIVLNLSPIRAATDSPADQAQARLEDGRAVRWYMDPLFKGQYPEDVWQHLGADAPQVQAGDLAAISTPMDFLGVNYYTRSVVSADGSWDVKNSGKALTDMGWEVYPEGLTELLVRLHRDWPLPALYVKENGAAFKDEFVPGSAGQPGRVHDVARTDYIARHISAVADALAQGVPMAGYMVWSLLDNFEWASGYEKRFGIVHVDYATQQRTLKDSALWYRDFLQVQKSARQPALSTVAV</sequence>
<evidence type="ECO:0000256" key="10">
    <source>
        <dbReference type="PIRSR" id="PIRSR617736-2"/>
    </source>
</evidence>
<keyword evidence="6" id="KW-0119">Carbohydrate metabolism</keyword>
<keyword evidence="13" id="KW-1185">Reference proteome</keyword>
<evidence type="ECO:0000256" key="11">
    <source>
        <dbReference type="RuleBase" id="RU361175"/>
    </source>
</evidence>
<evidence type="ECO:0000256" key="7">
    <source>
        <dbReference type="ARBA" id="ARBA00023295"/>
    </source>
</evidence>
<dbReference type="PRINTS" id="PR00131">
    <property type="entry name" value="GLHYDRLASE1"/>
</dbReference>
<dbReference type="RefSeq" id="WP_128228053.1">
    <property type="nucleotide sequence ID" value="NZ_SACR01000002.1"/>
</dbReference>
<dbReference type="Pfam" id="PF00232">
    <property type="entry name" value="Glyco_hydro_1"/>
    <property type="match status" value="1"/>
</dbReference>
<feature type="binding site" evidence="10">
    <location>
        <position position="405"/>
    </location>
    <ligand>
        <name>substrate</name>
    </ligand>
</feature>
<name>A0A437RLV1_9BURK</name>
<comment type="caution">
    <text evidence="12">The sequence shown here is derived from an EMBL/GenBank/DDBJ whole genome shotgun (WGS) entry which is preliminary data.</text>
</comment>
<evidence type="ECO:0000256" key="5">
    <source>
        <dbReference type="ARBA" id="ARBA00023001"/>
    </source>
</evidence>
<evidence type="ECO:0000256" key="2">
    <source>
        <dbReference type="ARBA" id="ARBA00010838"/>
    </source>
</evidence>
<organism evidence="12 13">
    <name type="scientific">Rubrivivax rivuli</name>
    <dbReference type="NCBI Taxonomy" id="1862385"/>
    <lineage>
        <taxon>Bacteria</taxon>
        <taxon>Pseudomonadati</taxon>
        <taxon>Pseudomonadota</taxon>
        <taxon>Betaproteobacteria</taxon>
        <taxon>Burkholderiales</taxon>
        <taxon>Sphaerotilaceae</taxon>
        <taxon>Rubrivivax</taxon>
    </lineage>
</organism>
<dbReference type="NCBIfam" id="TIGR03356">
    <property type="entry name" value="BGL"/>
    <property type="match status" value="1"/>
</dbReference>
<dbReference type="InterPro" id="IPR017736">
    <property type="entry name" value="Glyco_hydro_1_beta-glucosidase"/>
</dbReference>
<evidence type="ECO:0000256" key="3">
    <source>
        <dbReference type="ARBA" id="ARBA00012744"/>
    </source>
</evidence>
<dbReference type="GO" id="GO:0030245">
    <property type="term" value="P:cellulose catabolic process"/>
    <property type="evidence" value="ECO:0007669"/>
    <property type="project" value="UniProtKB-KW"/>
</dbReference>
<dbReference type="SUPFAM" id="SSF51445">
    <property type="entry name" value="(Trans)glycosidases"/>
    <property type="match status" value="1"/>
</dbReference>
<keyword evidence="4 11" id="KW-0378">Hydrolase</keyword>
<feature type="binding site" evidence="10">
    <location>
        <position position="128"/>
    </location>
    <ligand>
        <name>substrate</name>
    </ligand>
</feature>
<dbReference type="InterPro" id="IPR017853">
    <property type="entry name" value="GH"/>
</dbReference>
<keyword evidence="8" id="KW-0624">Polysaccharide degradation</keyword>
<feature type="binding site" evidence="10">
    <location>
        <position position="27"/>
    </location>
    <ligand>
        <name>substrate</name>
    </ligand>
</feature>
<dbReference type="FunFam" id="3.20.20.80:FF:000004">
    <property type="entry name" value="Beta-glucosidase 6-phospho-beta-glucosidase"/>
    <property type="match status" value="1"/>
</dbReference>
<evidence type="ECO:0000256" key="4">
    <source>
        <dbReference type="ARBA" id="ARBA00022801"/>
    </source>
</evidence>
<reference evidence="12 13" key="1">
    <citation type="submission" date="2019-01" db="EMBL/GenBank/DDBJ databases">
        <authorList>
            <person name="Chen W.-M."/>
        </authorList>
    </citation>
    <scope>NUCLEOTIDE SEQUENCE [LARGE SCALE GENOMIC DNA]</scope>
    <source>
        <strain evidence="12 13">KYPY4</strain>
    </source>
</reference>
<comment type="similarity">
    <text evidence="2 11">Belongs to the glycosyl hydrolase 1 family.</text>
</comment>
<evidence type="ECO:0000313" key="12">
    <source>
        <dbReference type="EMBL" id="RVU47592.1"/>
    </source>
</evidence>
<comment type="catalytic activity">
    <reaction evidence="1 11">
        <text>Hydrolysis of terminal, non-reducing beta-D-glucosyl residues with release of beta-D-glucose.</text>
        <dbReference type="EC" id="3.2.1.21"/>
    </reaction>
</comment>
<evidence type="ECO:0000313" key="13">
    <source>
        <dbReference type="Proteomes" id="UP000285575"/>
    </source>
</evidence>
<keyword evidence="7 11" id="KW-0326">Glycosidase</keyword>
<dbReference type="InterPro" id="IPR033132">
    <property type="entry name" value="GH_1_N_CS"/>
</dbReference>
<dbReference type="PANTHER" id="PTHR10353">
    <property type="entry name" value="GLYCOSYL HYDROLASE"/>
    <property type="match status" value="1"/>
</dbReference>
<dbReference type="EC" id="3.2.1.21" evidence="3 11"/>
<evidence type="ECO:0000256" key="1">
    <source>
        <dbReference type="ARBA" id="ARBA00000448"/>
    </source>
</evidence>
<accession>A0A437RLV1</accession>
<dbReference type="PANTHER" id="PTHR10353:SF36">
    <property type="entry name" value="LP05116P"/>
    <property type="match status" value="1"/>
</dbReference>
<evidence type="ECO:0000256" key="6">
    <source>
        <dbReference type="ARBA" id="ARBA00023277"/>
    </source>
</evidence>
<dbReference type="OrthoDB" id="9765195at2"/>
<protein>
    <recommendedName>
        <fullName evidence="3 11">Beta-glucosidase</fullName>
        <ecNumber evidence="3 11">3.2.1.21</ecNumber>
    </recommendedName>
</protein>
<proteinExistence type="inferred from homology"/>
<feature type="binding site" evidence="10">
    <location>
        <position position="301"/>
    </location>
    <ligand>
        <name>substrate</name>
    </ligand>
</feature>
<dbReference type="GO" id="GO:0008422">
    <property type="term" value="F:beta-glucosidase activity"/>
    <property type="evidence" value="ECO:0007669"/>
    <property type="project" value="UniProtKB-EC"/>
</dbReference>
<dbReference type="EMBL" id="SACR01000002">
    <property type="protein sequence ID" value="RVU47592.1"/>
    <property type="molecule type" value="Genomic_DNA"/>
</dbReference>
<dbReference type="AlphaFoldDB" id="A0A437RLV1"/>
<feature type="binding site" evidence="10">
    <location>
        <begin position="412"/>
        <end position="413"/>
    </location>
    <ligand>
        <name>substrate</name>
    </ligand>
</feature>
<dbReference type="Proteomes" id="UP000285575">
    <property type="component" value="Unassembled WGS sequence"/>
</dbReference>
<feature type="binding site" evidence="10">
    <location>
        <position position="172"/>
    </location>
    <ligand>
        <name>substrate</name>
    </ligand>
</feature>